<reference evidence="2" key="1">
    <citation type="submission" date="2020-08" db="EMBL/GenBank/DDBJ databases">
        <title>Multicomponent nature underlies the extraordinary mechanical properties of spider dragline silk.</title>
        <authorList>
            <person name="Kono N."/>
            <person name="Nakamura H."/>
            <person name="Mori M."/>
            <person name="Yoshida Y."/>
            <person name="Ohtoshi R."/>
            <person name="Malay A.D."/>
            <person name="Moran D.A.P."/>
            <person name="Tomita M."/>
            <person name="Numata K."/>
            <person name="Arakawa K."/>
        </authorList>
    </citation>
    <scope>NUCLEOTIDE SEQUENCE</scope>
</reference>
<protein>
    <submittedName>
        <fullName evidence="2">Techylectin-5A</fullName>
    </submittedName>
</protein>
<dbReference type="PANTHER" id="PTHR19143">
    <property type="entry name" value="FIBRINOGEN/TENASCIN/ANGIOPOEITIN"/>
    <property type="match status" value="1"/>
</dbReference>
<evidence type="ECO:0000313" key="3">
    <source>
        <dbReference type="Proteomes" id="UP000887013"/>
    </source>
</evidence>
<dbReference type="InterPro" id="IPR002181">
    <property type="entry name" value="Fibrinogen_a/b/g_C_dom"/>
</dbReference>
<keyword evidence="3" id="KW-1185">Reference proteome</keyword>
<feature type="non-terminal residue" evidence="2">
    <location>
        <position position="1"/>
    </location>
</feature>
<proteinExistence type="predicted"/>
<gene>
    <name evidence="2" type="ORF">NPIL_290241</name>
</gene>
<dbReference type="Gene3D" id="3.90.215.10">
    <property type="entry name" value="Gamma Fibrinogen, chain A, domain 1"/>
    <property type="match status" value="1"/>
</dbReference>
<dbReference type="OrthoDB" id="6145874at2759"/>
<organism evidence="2 3">
    <name type="scientific">Nephila pilipes</name>
    <name type="common">Giant wood spider</name>
    <name type="synonym">Nephila maculata</name>
    <dbReference type="NCBI Taxonomy" id="299642"/>
    <lineage>
        <taxon>Eukaryota</taxon>
        <taxon>Metazoa</taxon>
        <taxon>Ecdysozoa</taxon>
        <taxon>Arthropoda</taxon>
        <taxon>Chelicerata</taxon>
        <taxon>Arachnida</taxon>
        <taxon>Araneae</taxon>
        <taxon>Araneomorphae</taxon>
        <taxon>Entelegynae</taxon>
        <taxon>Araneoidea</taxon>
        <taxon>Nephilidae</taxon>
        <taxon>Nephila</taxon>
    </lineage>
</organism>
<dbReference type="GO" id="GO:0005615">
    <property type="term" value="C:extracellular space"/>
    <property type="evidence" value="ECO:0007669"/>
    <property type="project" value="TreeGrafter"/>
</dbReference>
<dbReference type="InterPro" id="IPR050373">
    <property type="entry name" value="Fibrinogen_C-term_domain"/>
</dbReference>
<evidence type="ECO:0000313" key="2">
    <source>
        <dbReference type="EMBL" id="GFT64000.1"/>
    </source>
</evidence>
<dbReference type="SUPFAM" id="SSF56496">
    <property type="entry name" value="Fibrinogen C-terminal domain-like"/>
    <property type="match status" value="1"/>
</dbReference>
<accession>A0A8X6PF21</accession>
<dbReference type="EMBL" id="BMAW01068351">
    <property type="protein sequence ID" value="GFT64000.1"/>
    <property type="molecule type" value="Genomic_DNA"/>
</dbReference>
<feature type="non-terminal residue" evidence="2">
    <location>
        <position position="90"/>
    </location>
</feature>
<dbReference type="Pfam" id="PF00147">
    <property type="entry name" value="Fibrinogen_C"/>
    <property type="match status" value="1"/>
</dbReference>
<dbReference type="PROSITE" id="PS51406">
    <property type="entry name" value="FIBRINOGEN_C_2"/>
    <property type="match status" value="1"/>
</dbReference>
<comment type="caution">
    <text evidence="2">The sequence shown here is derived from an EMBL/GenBank/DDBJ whole genome shotgun (WGS) entry which is preliminary data.</text>
</comment>
<feature type="domain" description="Fibrinogen C-terminal" evidence="1">
    <location>
        <begin position="1"/>
        <end position="90"/>
    </location>
</feature>
<sequence length="90" mass="10868">VLQRIEKVEKRKEYLRRDWESYKAGFGKIEEDFFIGFDNMFALSNQRLYSIRYEAKAVDGEKRYALYDSFWIDDENNSYKMHKKGYSGNA</sequence>
<dbReference type="InterPro" id="IPR036056">
    <property type="entry name" value="Fibrinogen-like_C"/>
</dbReference>
<dbReference type="InterPro" id="IPR014716">
    <property type="entry name" value="Fibrinogen_a/b/g_C_1"/>
</dbReference>
<evidence type="ECO:0000259" key="1">
    <source>
        <dbReference type="PROSITE" id="PS51406"/>
    </source>
</evidence>
<dbReference type="Proteomes" id="UP000887013">
    <property type="component" value="Unassembled WGS sequence"/>
</dbReference>
<dbReference type="AlphaFoldDB" id="A0A8X6PF21"/>
<name>A0A8X6PF21_NEPPI</name>